<dbReference type="OrthoDB" id="2210at2759"/>
<keyword evidence="2" id="KW-1185">Reference proteome</keyword>
<organism evidence="1 2">
    <name type="scientific">Magnusiomyces paraingens</name>
    <dbReference type="NCBI Taxonomy" id="2606893"/>
    <lineage>
        <taxon>Eukaryota</taxon>
        <taxon>Fungi</taxon>
        <taxon>Dikarya</taxon>
        <taxon>Ascomycota</taxon>
        <taxon>Saccharomycotina</taxon>
        <taxon>Dipodascomycetes</taxon>
        <taxon>Dipodascales</taxon>
        <taxon>Dipodascaceae</taxon>
        <taxon>Magnusiomyces</taxon>
    </lineage>
</organism>
<dbReference type="GO" id="GO:0005763">
    <property type="term" value="C:mitochondrial small ribosomal subunit"/>
    <property type="evidence" value="ECO:0007669"/>
    <property type="project" value="TreeGrafter"/>
</dbReference>
<dbReference type="Proteomes" id="UP000398389">
    <property type="component" value="Unassembled WGS sequence"/>
</dbReference>
<dbReference type="RefSeq" id="XP_031852289.1">
    <property type="nucleotide sequence ID" value="XM_031996398.1"/>
</dbReference>
<evidence type="ECO:0000313" key="1">
    <source>
        <dbReference type="EMBL" id="VVT47370.1"/>
    </source>
</evidence>
<dbReference type="GO" id="GO:0032543">
    <property type="term" value="P:mitochondrial translation"/>
    <property type="evidence" value="ECO:0007669"/>
    <property type="project" value="InterPro"/>
</dbReference>
<dbReference type="AlphaFoldDB" id="A0A5E8B6X1"/>
<reference evidence="1 2" key="1">
    <citation type="submission" date="2019-09" db="EMBL/GenBank/DDBJ databases">
        <authorList>
            <person name="Brejova B."/>
        </authorList>
    </citation>
    <scope>NUCLEOTIDE SEQUENCE [LARGE SCALE GENOMIC DNA]</scope>
</reference>
<evidence type="ECO:0008006" key="3">
    <source>
        <dbReference type="Google" id="ProtNLM"/>
    </source>
</evidence>
<name>A0A5E8B6X1_9ASCO</name>
<dbReference type="EMBL" id="CABVLU010000001">
    <property type="protein sequence ID" value="VVT47370.1"/>
    <property type="molecule type" value="Genomic_DNA"/>
</dbReference>
<dbReference type="GeneID" id="43580498"/>
<evidence type="ECO:0000313" key="2">
    <source>
        <dbReference type="Proteomes" id="UP000398389"/>
    </source>
</evidence>
<accession>A0A5E8B6X1</accession>
<gene>
    <name evidence="1" type="ORF">SAPINGB_P001677</name>
</gene>
<dbReference type="PANTHER" id="PTHR28066">
    <property type="entry name" value="37S RIBOSOMAL PROTEIN MRP10, MITOCHONDRIAL"/>
    <property type="match status" value="1"/>
</dbReference>
<protein>
    <recommendedName>
        <fullName evidence="3">37S ribosomal protein mrp10, mitochondrial</fullName>
    </recommendedName>
</protein>
<dbReference type="InterPro" id="IPR017264">
    <property type="entry name" value="Ribosomal_mS37_fun"/>
</dbReference>
<sequence>MSSLSSKQPRLKHLAKLRVKSTAAKTAGGPCSVALTNLLSCWASNGHDAPTCANFAQELKICMATRPTVKAGKSSINYHAARLKDKVSPPPYD</sequence>
<dbReference type="PANTHER" id="PTHR28066:SF1">
    <property type="entry name" value="SMALL RIBOSOMAL SUBUNIT PROTEIN MS37"/>
    <property type="match status" value="1"/>
</dbReference>
<dbReference type="GO" id="GO:0003735">
    <property type="term" value="F:structural constituent of ribosome"/>
    <property type="evidence" value="ECO:0007669"/>
    <property type="project" value="InterPro"/>
</dbReference>
<proteinExistence type="predicted"/>
<dbReference type="PROSITE" id="PS51808">
    <property type="entry name" value="CHCH"/>
    <property type="match status" value="1"/>
</dbReference>